<dbReference type="EMBL" id="CP085043">
    <property type="protein sequence ID" value="UZF15518.1"/>
    <property type="molecule type" value="Genomic_DNA"/>
</dbReference>
<name>A0ABY6NE37_RALSL</name>
<accession>A0ABY6NE37</accession>
<evidence type="ECO:0000313" key="1">
    <source>
        <dbReference type="EMBL" id="UZF15518.1"/>
    </source>
</evidence>
<protein>
    <submittedName>
        <fullName evidence="1">Uncharacterized protein</fullName>
    </submittedName>
</protein>
<reference evidence="1" key="1">
    <citation type="submission" date="2021-10" db="EMBL/GenBank/DDBJ databases">
        <title>Complete genome sequences of five Ralstonia solancearum strains isolated from sunflower.</title>
        <authorList>
            <person name="She X."/>
            <person name="He Z."/>
        </authorList>
    </citation>
    <scope>NUCLEOTIDE SEQUENCE</scope>
    <source>
        <strain evidence="1">RS638</strain>
    </source>
</reference>
<gene>
    <name evidence="1" type="ORF">LH706_03430</name>
</gene>
<proteinExistence type="predicted"/>
<organism evidence="1">
    <name type="scientific">Ralstonia solanacearum</name>
    <name type="common">Pseudomonas solanacearum</name>
    <dbReference type="NCBI Taxonomy" id="305"/>
    <lineage>
        <taxon>Bacteria</taxon>
        <taxon>Pseudomonadati</taxon>
        <taxon>Pseudomonadota</taxon>
        <taxon>Betaproteobacteria</taxon>
        <taxon>Burkholderiales</taxon>
        <taxon>Burkholderiaceae</taxon>
        <taxon>Ralstonia</taxon>
        <taxon>Ralstonia solanacearum species complex</taxon>
    </lineage>
</organism>
<sequence>MPAVSALANTSWVPACRASVFSAASSGSAGMSMTMRGCAMAVLANSAARGTGAPVGDVDSL</sequence>